<dbReference type="AlphaFoldDB" id="D4BEM9"/>
<sequence>MVTVSSNTIAANVMGLTTGYAISIGIFNFTIKNTLHSKKRDCHSFIAIPDGHIKPDLYLLRNNNITGLIY</sequence>
<gene>
    <name evidence="2" type="ORF">CIT292_09242</name>
</gene>
<name>D4BEM9_9ENTR</name>
<dbReference type="HOGENOM" id="CLU_2750502_0_0_6"/>
<reference evidence="2 3" key="1">
    <citation type="submission" date="2010-02" db="EMBL/GenBank/DDBJ databases">
        <authorList>
            <person name="Weinstock G."/>
            <person name="Sodergren E."/>
            <person name="Clifton S."/>
            <person name="Fulton L."/>
            <person name="Fulton B."/>
            <person name="Courtney L."/>
            <person name="Fronick C."/>
            <person name="Harrison M."/>
            <person name="Strong C."/>
            <person name="Farmer C."/>
            <person name="Delahaunty K."/>
            <person name="Markovic C."/>
            <person name="Hall O."/>
            <person name="Minx P."/>
            <person name="Tomlinson C."/>
            <person name="Mitreva M."/>
            <person name="Nelson J."/>
            <person name="Hou S."/>
            <person name="Wollam A."/>
            <person name="Pepin K.H."/>
            <person name="Johnson M."/>
            <person name="Bhonagiri V."/>
            <person name="Zhang X."/>
            <person name="Suruliraj S."/>
            <person name="Warren W."/>
            <person name="Chinwalla A."/>
            <person name="Mardis E.R."/>
            <person name="Wilson R.K."/>
        </authorList>
    </citation>
    <scope>NUCLEOTIDE SEQUENCE [LARGE SCALE GENOMIC DNA]</scope>
    <source>
        <strain evidence="2 3">ATCC 29220</strain>
    </source>
</reference>
<protein>
    <submittedName>
        <fullName evidence="2">Uncharacterized protein</fullName>
    </submittedName>
</protein>
<evidence type="ECO:0000313" key="2">
    <source>
        <dbReference type="EMBL" id="EFE07358.1"/>
    </source>
</evidence>
<evidence type="ECO:0000313" key="3">
    <source>
        <dbReference type="Proteomes" id="UP000003880"/>
    </source>
</evidence>
<proteinExistence type="predicted"/>
<comment type="caution">
    <text evidence="2">The sequence shown here is derived from an EMBL/GenBank/DDBJ whole genome shotgun (WGS) entry which is preliminary data.</text>
</comment>
<keyword evidence="1" id="KW-0812">Transmembrane</keyword>
<organism evidence="2 3">
    <name type="scientific">Citrobacter youngae ATCC 29220</name>
    <dbReference type="NCBI Taxonomy" id="500640"/>
    <lineage>
        <taxon>Bacteria</taxon>
        <taxon>Pseudomonadati</taxon>
        <taxon>Pseudomonadota</taxon>
        <taxon>Gammaproteobacteria</taxon>
        <taxon>Enterobacterales</taxon>
        <taxon>Enterobacteriaceae</taxon>
        <taxon>Citrobacter</taxon>
        <taxon>Citrobacter freundii complex</taxon>
    </lineage>
</organism>
<accession>D4BEM9</accession>
<evidence type="ECO:0000256" key="1">
    <source>
        <dbReference type="SAM" id="Phobius"/>
    </source>
</evidence>
<feature type="transmembrane region" description="Helical" evidence="1">
    <location>
        <begin position="12"/>
        <end position="31"/>
    </location>
</feature>
<dbReference type="Proteomes" id="UP000003880">
    <property type="component" value="Unassembled WGS sequence"/>
</dbReference>
<dbReference type="EMBL" id="ABWL02000016">
    <property type="protein sequence ID" value="EFE07358.1"/>
    <property type="molecule type" value="Genomic_DNA"/>
</dbReference>
<keyword evidence="1" id="KW-0472">Membrane</keyword>
<keyword evidence="1" id="KW-1133">Transmembrane helix</keyword>